<dbReference type="InterPro" id="IPR059179">
    <property type="entry name" value="MLKL-like_MCAfunc"/>
</dbReference>
<dbReference type="InterPro" id="IPR052608">
    <property type="entry name" value="U-box_domain_protein"/>
</dbReference>
<dbReference type="EC" id="2.3.2.27" evidence="3"/>
<organism evidence="8">
    <name type="scientific">Sesamum radiatum</name>
    <name type="common">Black benniseed</name>
    <dbReference type="NCBI Taxonomy" id="300843"/>
    <lineage>
        <taxon>Eukaryota</taxon>
        <taxon>Viridiplantae</taxon>
        <taxon>Streptophyta</taxon>
        <taxon>Embryophyta</taxon>
        <taxon>Tracheophyta</taxon>
        <taxon>Spermatophyta</taxon>
        <taxon>Magnoliopsida</taxon>
        <taxon>eudicotyledons</taxon>
        <taxon>Gunneridae</taxon>
        <taxon>Pentapetalae</taxon>
        <taxon>asterids</taxon>
        <taxon>lamiids</taxon>
        <taxon>Lamiales</taxon>
        <taxon>Pedaliaceae</taxon>
        <taxon>Sesamum</taxon>
    </lineage>
</organism>
<evidence type="ECO:0000256" key="5">
    <source>
        <dbReference type="ARBA" id="ARBA00022737"/>
    </source>
</evidence>
<proteinExistence type="predicted"/>
<name>A0AAW2VAB3_SESRA</name>
<evidence type="ECO:0000256" key="6">
    <source>
        <dbReference type="PROSITE-ProRule" id="PRU00259"/>
    </source>
</evidence>
<comment type="caution">
    <text evidence="8">The sequence shown here is derived from an EMBL/GenBank/DDBJ whole genome shotgun (WGS) entry which is preliminary data.</text>
</comment>
<evidence type="ECO:0000313" key="8">
    <source>
        <dbReference type="EMBL" id="KAL0426157.1"/>
    </source>
</evidence>
<dbReference type="Gene3D" id="1.20.930.20">
    <property type="entry name" value="Adaptor protein Cbl, N-terminal domain"/>
    <property type="match status" value="1"/>
</dbReference>
<dbReference type="Pfam" id="PF04564">
    <property type="entry name" value="U-box"/>
    <property type="match status" value="1"/>
</dbReference>
<dbReference type="Gene3D" id="1.25.10.10">
    <property type="entry name" value="Leucine-rich Repeat Variant"/>
    <property type="match status" value="4"/>
</dbReference>
<dbReference type="SUPFAM" id="SSF57850">
    <property type="entry name" value="RING/U-box"/>
    <property type="match status" value="1"/>
</dbReference>
<dbReference type="SUPFAM" id="SSF48371">
    <property type="entry name" value="ARM repeat"/>
    <property type="match status" value="2"/>
</dbReference>
<dbReference type="AlphaFoldDB" id="A0AAW2VAB3"/>
<evidence type="ECO:0000259" key="7">
    <source>
        <dbReference type="PROSITE" id="PS51698"/>
    </source>
</evidence>
<dbReference type="SMART" id="SM00185">
    <property type="entry name" value="ARM"/>
    <property type="match status" value="7"/>
</dbReference>
<keyword evidence="4" id="KW-0808">Transferase</keyword>
<evidence type="ECO:0000256" key="3">
    <source>
        <dbReference type="ARBA" id="ARBA00012483"/>
    </source>
</evidence>
<comment type="catalytic activity">
    <reaction evidence="1">
        <text>S-ubiquitinyl-[E2 ubiquitin-conjugating enzyme]-L-cysteine + [acceptor protein]-L-lysine = [E2 ubiquitin-conjugating enzyme]-L-cysteine + N(6)-ubiquitinyl-[acceptor protein]-L-lysine.</text>
        <dbReference type="EC" id="2.3.2.27"/>
    </reaction>
</comment>
<dbReference type="CDD" id="cd21037">
    <property type="entry name" value="MLKL_NTD"/>
    <property type="match status" value="1"/>
</dbReference>
<reference evidence="8" key="2">
    <citation type="journal article" date="2024" name="Plant">
        <title>Genomic evolution and insights into agronomic trait innovations of Sesamum species.</title>
        <authorList>
            <person name="Miao H."/>
            <person name="Wang L."/>
            <person name="Qu L."/>
            <person name="Liu H."/>
            <person name="Sun Y."/>
            <person name="Le M."/>
            <person name="Wang Q."/>
            <person name="Wei S."/>
            <person name="Zheng Y."/>
            <person name="Lin W."/>
            <person name="Duan Y."/>
            <person name="Cao H."/>
            <person name="Xiong S."/>
            <person name="Wang X."/>
            <person name="Wei L."/>
            <person name="Li C."/>
            <person name="Ma Q."/>
            <person name="Ju M."/>
            <person name="Zhao R."/>
            <person name="Li G."/>
            <person name="Mu C."/>
            <person name="Tian Q."/>
            <person name="Mei H."/>
            <person name="Zhang T."/>
            <person name="Gao T."/>
            <person name="Zhang H."/>
        </authorList>
    </citation>
    <scope>NUCLEOTIDE SEQUENCE</scope>
    <source>
        <strain evidence="8">G02</strain>
    </source>
</reference>
<dbReference type="InterPro" id="IPR036537">
    <property type="entry name" value="Adaptor_Cbl_N_dom_sf"/>
</dbReference>
<evidence type="ECO:0000256" key="1">
    <source>
        <dbReference type="ARBA" id="ARBA00000900"/>
    </source>
</evidence>
<dbReference type="GO" id="GO:0061630">
    <property type="term" value="F:ubiquitin protein ligase activity"/>
    <property type="evidence" value="ECO:0007669"/>
    <property type="project" value="UniProtKB-EC"/>
</dbReference>
<dbReference type="PROSITE" id="PS50176">
    <property type="entry name" value="ARM_REPEAT"/>
    <property type="match status" value="1"/>
</dbReference>
<feature type="domain" description="U-box" evidence="7">
    <location>
        <begin position="345"/>
        <end position="420"/>
    </location>
</feature>
<protein>
    <recommendedName>
        <fullName evidence="3">RING-type E3 ubiquitin transferase</fullName>
        <ecNumber evidence="3">2.3.2.27</ecNumber>
    </recommendedName>
</protein>
<dbReference type="InterPro" id="IPR003613">
    <property type="entry name" value="Ubox_domain"/>
</dbReference>
<dbReference type="GO" id="GO:0007166">
    <property type="term" value="P:cell surface receptor signaling pathway"/>
    <property type="evidence" value="ECO:0007669"/>
    <property type="project" value="InterPro"/>
</dbReference>
<dbReference type="Gene3D" id="3.30.40.10">
    <property type="entry name" value="Zinc/RING finger domain, C3HC4 (zinc finger)"/>
    <property type="match status" value="1"/>
</dbReference>
<dbReference type="PANTHER" id="PTHR45958">
    <property type="entry name" value="RING-TYPE E3 UBIQUITIN TRANSFERASE"/>
    <property type="match status" value="1"/>
</dbReference>
<accession>A0AAW2VAB3</accession>
<dbReference type="InterPro" id="IPR000225">
    <property type="entry name" value="Armadillo"/>
</dbReference>
<dbReference type="InterPro" id="IPR013083">
    <property type="entry name" value="Znf_RING/FYVE/PHD"/>
</dbReference>
<keyword evidence="5" id="KW-0677">Repeat</keyword>
<dbReference type="InterPro" id="IPR011989">
    <property type="entry name" value="ARM-like"/>
</dbReference>
<sequence length="1066" mass="119445">MFVPLRLRVSLRKGFSSLSRGQPNSSTLFFLHFHALPPFIFLSEFTRYVCLVILLASHDDVFRTVDDTLYPSFVNWVDFLSSHRFPKMVMDNMATNAPPMEVVSQTTKAIIEIIAASHSVLIQKKSFLQLSSYLDRIIPLLHELTSIDIIAPQGLTNFLQILYHEIKEANKLITDCSERSRFYILLNCRSIAKQIDDITKQISHALSCFSFASLNISFKIRDDISQLVSEMQNANFRVAMVEEEILEKIESGLQERNVDRIYANTLLVSIAKAIGVSTELPELRKEFSKLKTELENLHLRKHDNEAIHMDQMIALLERADAASSLEDRENKYLSKRQSLGMQPLEPLLSFVCPITKEVMVDPVETPSGHTFERSAIMKWLLEADEPVCPLTSTPLDTSMLRPNKTLRQSIEEWKERNTMITVASLKSRLLSGQEEEVLHCLEQLKNLCEQREAHREWLVFENYIPSLVEFLRVKNRDIRNRALLILCLLVKGNDDAKERIAKLENSIEPIVQFLGRRIGERKLAVALLLELSKCTTVRDCIGKVQGCILLLVTMLGNTDRQAAKDAKDVLDNLSYSDDNVVLMAKNNYFRHLLERLSSDSDHVKMMMAKTLGEMELTDHNKSSLAESGVLDVLIVLVSHDDVEMKVVAIQALLNLASLKKNGQEMIKKGAVPPLLDILYQQTSPQKLRELVAATIVHLALSTIPEGSHWTPQNILQAFHAMCLSPSANAVKSKLRECSAVQTLFQLCEVDNIILRPNAVKLLCCLTEDGDEATMLEHLTQTSLETLLKLSKTSDDEQEIASTLGIIANLPNSTQISEWLLQSENLPKIFSFLPDGKNSIHQNHQLTENAVGAICRLTVQTSLQLQKKVAEASIIPLLVKLLDVGTSLTIRRAAISLAQLSGSSPMLSRQIPKHQGFWCFSALPEEACPVHQGICTVESSFCLVEAGAIPPLIRVLRKPEPDVCEAALDALLTLINGEMLQNGCKVLAEANGMPVIIKLISSPSSSLQEKVLNSLQRIFHLVDKQKYGASAQMPLVDLTQRRDSSLKSLAAKVLAQLNVLHNQSSYF</sequence>
<dbReference type="InterPro" id="IPR016024">
    <property type="entry name" value="ARM-type_fold"/>
</dbReference>
<reference evidence="8" key="1">
    <citation type="submission" date="2020-06" db="EMBL/GenBank/DDBJ databases">
        <authorList>
            <person name="Li T."/>
            <person name="Hu X."/>
            <person name="Zhang T."/>
            <person name="Song X."/>
            <person name="Zhang H."/>
            <person name="Dai N."/>
            <person name="Sheng W."/>
            <person name="Hou X."/>
            <person name="Wei L."/>
        </authorList>
    </citation>
    <scope>NUCLEOTIDE SEQUENCE</scope>
    <source>
        <strain evidence="8">G02</strain>
        <tissue evidence="8">Leaf</tissue>
    </source>
</reference>
<dbReference type="GO" id="GO:0016567">
    <property type="term" value="P:protein ubiquitination"/>
    <property type="evidence" value="ECO:0007669"/>
    <property type="project" value="InterPro"/>
</dbReference>
<feature type="repeat" description="ARM" evidence="6">
    <location>
        <begin position="946"/>
        <end position="973"/>
    </location>
</feature>
<dbReference type="CDD" id="cd16655">
    <property type="entry name" value="RING-Ubox_WDSUB1-like"/>
    <property type="match status" value="1"/>
</dbReference>
<dbReference type="PROSITE" id="PS51698">
    <property type="entry name" value="U_BOX"/>
    <property type="match status" value="1"/>
</dbReference>
<dbReference type="SMART" id="SM00504">
    <property type="entry name" value="Ubox"/>
    <property type="match status" value="1"/>
</dbReference>
<evidence type="ECO:0000256" key="2">
    <source>
        <dbReference type="ARBA" id="ARBA00004906"/>
    </source>
</evidence>
<gene>
    <name evidence="8" type="ORF">Sradi_1150500</name>
</gene>
<dbReference type="PANTHER" id="PTHR45958:SF5">
    <property type="entry name" value="RING-TYPE E3 UBIQUITIN TRANSFERASE"/>
    <property type="match status" value="1"/>
</dbReference>
<evidence type="ECO:0000256" key="4">
    <source>
        <dbReference type="ARBA" id="ARBA00022679"/>
    </source>
</evidence>
<dbReference type="Pfam" id="PF00514">
    <property type="entry name" value="Arm"/>
    <property type="match status" value="2"/>
</dbReference>
<comment type="pathway">
    <text evidence="2">Protein modification; protein ubiquitination.</text>
</comment>
<dbReference type="EMBL" id="JACGWJ010000004">
    <property type="protein sequence ID" value="KAL0426157.1"/>
    <property type="molecule type" value="Genomic_DNA"/>
</dbReference>